<proteinExistence type="predicted"/>
<protein>
    <submittedName>
        <fullName evidence="3">Coiled-coil domain-containing protein 190 isoform X1</fullName>
    </submittedName>
</protein>
<dbReference type="CTD" id="339512"/>
<evidence type="ECO:0000313" key="2">
    <source>
        <dbReference type="Proteomes" id="UP000694851"/>
    </source>
</evidence>
<accession>A0A8B7SS75</accession>
<name>A0A8B7SS75_HIPAR</name>
<gene>
    <name evidence="3" type="primary">CCDC190</name>
</gene>
<dbReference type="Proteomes" id="UP000694851">
    <property type="component" value="Unplaced"/>
</dbReference>
<feature type="compositionally biased region" description="Basic and acidic residues" evidence="1">
    <location>
        <begin position="150"/>
        <end position="164"/>
    </location>
</feature>
<evidence type="ECO:0000256" key="1">
    <source>
        <dbReference type="SAM" id="MobiDB-lite"/>
    </source>
</evidence>
<feature type="compositionally biased region" description="Low complexity" evidence="1">
    <location>
        <begin position="183"/>
        <end position="192"/>
    </location>
</feature>
<reference evidence="3" key="1">
    <citation type="submission" date="2025-08" db="UniProtKB">
        <authorList>
            <consortium name="RefSeq"/>
        </authorList>
    </citation>
    <scope>IDENTIFICATION</scope>
    <source>
        <tissue evidence="3">Muscle</tissue>
    </source>
</reference>
<dbReference type="OrthoDB" id="10050903at2759"/>
<dbReference type="InterPro" id="IPR031525">
    <property type="entry name" value="CC190"/>
</dbReference>
<dbReference type="PANTHER" id="PTHR36871:SF1">
    <property type="entry name" value="COILED-COIL DOMAIN-CONTAINING PROTEIN 190"/>
    <property type="match status" value="1"/>
</dbReference>
<sequence>MGSRAVRAQLYKHLDVERKVAKQAEARLGQRLQQLEVARLRRLAQLAREQRQLQAQRQRLWEAGIVRKKRSSYFGNGIQKRPEAVRVSPPQGAWTHGAPQAGGVRAPATNMAQETHKPESQMPPSCHTGLRDPTVSKEPSPPQNRSASYFRKDRPPARKEEAPRPAKGCPAGAGVSALCRGQGLPAGTADPGPGAGPSGDGDEARSGAAGLQPDLSVGERVSPRPPGCAGTLKGKSSGATYLELCAKAGRAHYLRHRLPPESERLLSIGEIFGHGGPVPQGREGGSRAAAQATSCLTCYGLSDSHHGH</sequence>
<dbReference type="RefSeq" id="XP_019516222.1">
    <property type="nucleotide sequence ID" value="XM_019660677.1"/>
</dbReference>
<organism evidence="2 3">
    <name type="scientific">Hipposideros armiger</name>
    <name type="common">Great Himalayan leaf-nosed bat</name>
    <dbReference type="NCBI Taxonomy" id="186990"/>
    <lineage>
        <taxon>Eukaryota</taxon>
        <taxon>Metazoa</taxon>
        <taxon>Chordata</taxon>
        <taxon>Craniata</taxon>
        <taxon>Vertebrata</taxon>
        <taxon>Euteleostomi</taxon>
        <taxon>Mammalia</taxon>
        <taxon>Eutheria</taxon>
        <taxon>Laurasiatheria</taxon>
        <taxon>Chiroptera</taxon>
        <taxon>Yinpterochiroptera</taxon>
        <taxon>Rhinolophoidea</taxon>
        <taxon>Hipposideridae</taxon>
        <taxon>Hipposideros</taxon>
    </lineage>
</organism>
<dbReference type="Pfam" id="PF15768">
    <property type="entry name" value="CC190"/>
    <property type="match status" value="1"/>
</dbReference>
<keyword evidence="2" id="KW-1185">Reference proteome</keyword>
<evidence type="ECO:0000313" key="3">
    <source>
        <dbReference type="RefSeq" id="XP_019516222.1"/>
    </source>
</evidence>
<feature type="region of interest" description="Disordered" evidence="1">
    <location>
        <begin position="82"/>
        <end position="232"/>
    </location>
</feature>
<dbReference type="GeneID" id="109392310"/>
<dbReference type="AlphaFoldDB" id="A0A8B7SS75"/>
<dbReference type="PANTHER" id="PTHR36871">
    <property type="entry name" value="COILED-COIL DOMAIN-CONTAINING PROTEIN 190"/>
    <property type="match status" value="1"/>
</dbReference>
<dbReference type="KEGG" id="hai:109392310"/>